<evidence type="ECO:0000313" key="12">
    <source>
        <dbReference type="EMBL" id="SHI09751.1"/>
    </source>
</evidence>
<evidence type="ECO:0000256" key="9">
    <source>
        <dbReference type="PIRNR" id="PIRNR003128"/>
    </source>
</evidence>
<evidence type="ECO:0000256" key="4">
    <source>
        <dbReference type="ARBA" id="ARBA00022741"/>
    </source>
</evidence>
<dbReference type="PANTHER" id="PTHR11059:SF0">
    <property type="entry name" value="DNA REPAIR PROTEIN RECN"/>
    <property type="match status" value="1"/>
</dbReference>
<evidence type="ECO:0000256" key="3">
    <source>
        <dbReference type="ARBA" id="ARBA00021315"/>
    </source>
</evidence>
<evidence type="ECO:0000256" key="5">
    <source>
        <dbReference type="ARBA" id="ARBA00022763"/>
    </source>
</evidence>
<keyword evidence="5 9" id="KW-0227">DNA damage</keyword>
<keyword evidence="7 9" id="KW-0234">DNA repair</keyword>
<dbReference type="GO" id="GO:0009432">
    <property type="term" value="P:SOS response"/>
    <property type="evidence" value="ECO:0007669"/>
    <property type="project" value="TreeGrafter"/>
</dbReference>
<keyword evidence="6" id="KW-0067">ATP-binding</keyword>
<evidence type="ECO:0000256" key="10">
    <source>
        <dbReference type="SAM" id="Coils"/>
    </source>
</evidence>
<dbReference type="InterPro" id="IPR025662">
    <property type="entry name" value="Sigma_54_int_dom_ATP-bd_1"/>
</dbReference>
<comment type="similarity">
    <text evidence="2 9">Belongs to the RecN family.</text>
</comment>
<dbReference type="PROSITE" id="PS00675">
    <property type="entry name" value="SIGMA54_INTERACT_1"/>
    <property type="match status" value="1"/>
</dbReference>
<evidence type="ECO:0000313" key="13">
    <source>
        <dbReference type="Proteomes" id="UP000184139"/>
    </source>
</evidence>
<dbReference type="PIRSF" id="PIRSF003128">
    <property type="entry name" value="RecN"/>
    <property type="match status" value="1"/>
</dbReference>
<dbReference type="NCBIfam" id="TIGR00634">
    <property type="entry name" value="recN"/>
    <property type="match status" value="1"/>
</dbReference>
<name>A0A1M5YCE9_9BACT</name>
<dbReference type="RefSeq" id="WP_073378735.1">
    <property type="nucleotide sequence ID" value="NZ_FQXS01000033.1"/>
</dbReference>
<dbReference type="GO" id="GO:0043590">
    <property type="term" value="C:bacterial nucleoid"/>
    <property type="evidence" value="ECO:0007669"/>
    <property type="project" value="TreeGrafter"/>
</dbReference>
<dbReference type="InterPro" id="IPR003395">
    <property type="entry name" value="RecF/RecN/SMC_N"/>
</dbReference>
<dbReference type="STRING" id="1121409.SAMN02745124_03869"/>
<dbReference type="GO" id="GO:0006310">
    <property type="term" value="P:DNA recombination"/>
    <property type="evidence" value="ECO:0007669"/>
    <property type="project" value="InterPro"/>
</dbReference>
<comment type="function">
    <text evidence="1 9">May be involved in recombinational repair of damaged DNA.</text>
</comment>
<evidence type="ECO:0000256" key="1">
    <source>
        <dbReference type="ARBA" id="ARBA00003618"/>
    </source>
</evidence>
<keyword evidence="13" id="KW-1185">Reference proteome</keyword>
<evidence type="ECO:0000256" key="6">
    <source>
        <dbReference type="ARBA" id="ARBA00022840"/>
    </source>
</evidence>
<evidence type="ECO:0000256" key="8">
    <source>
        <dbReference type="ARBA" id="ARBA00033408"/>
    </source>
</evidence>
<dbReference type="GO" id="GO:0005524">
    <property type="term" value="F:ATP binding"/>
    <property type="evidence" value="ECO:0007669"/>
    <property type="project" value="UniProtKB-KW"/>
</dbReference>
<dbReference type="InterPro" id="IPR027417">
    <property type="entry name" value="P-loop_NTPase"/>
</dbReference>
<keyword evidence="4" id="KW-0547">Nucleotide-binding</keyword>
<dbReference type="InterPro" id="IPR004604">
    <property type="entry name" value="DNA_recomb/repair_RecN"/>
</dbReference>
<dbReference type="Proteomes" id="UP000184139">
    <property type="component" value="Unassembled WGS sequence"/>
</dbReference>
<gene>
    <name evidence="12" type="ORF">SAMN02745124_03869</name>
</gene>
<reference evidence="12 13" key="1">
    <citation type="submission" date="2016-11" db="EMBL/GenBank/DDBJ databases">
        <authorList>
            <person name="Jaros S."/>
            <person name="Januszkiewicz K."/>
            <person name="Wedrychowicz H."/>
        </authorList>
    </citation>
    <scope>NUCLEOTIDE SEQUENCE [LARGE SCALE GENOMIC DNA]</scope>
    <source>
        <strain evidence="12 13">DSM 9705</strain>
    </source>
</reference>
<proteinExistence type="inferred from homology"/>
<dbReference type="EMBL" id="FQXS01000033">
    <property type="protein sequence ID" value="SHI09751.1"/>
    <property type="molecule type" value="Genomic_DNA"/>
</dbReference>
<evidence type="ECO:0000256" key="2">
    <source>
        <dbReference type="ARBA" id="ARBA00009441"/>
    </source>
</evidence>
<evidence type="ECO:0000256" key="7">
    <source>
        <dbReference type="ARBA" id="ARBA00023204"/>
    </source>
</evidence>
<dbReference type="Gene3D" id="3.40.50.300">
    <property type="entry name" value="P-loop containing nucleotide triphosphate hydrolases"/>
    <property type="match status" value="2"/>
</dbReference>
<evidence type="ECO:0000259" key="11">
    <source>
        <dbReference type="Pfam" id="PF02463"/>
    </source>
</evidence>
<dbReference type="SUPFAM" id="SSF52540">
    <property type="entry name" value="P-loop containing nucleoside triphosphate hydrolases"/>
    <property type="match status" value="1"/>
</dbReference>
<organism evidence="12 13">
    <name type="scientific">Desulfofustis glycolicus DSM 9705</name>
    <dbReference type="NCBI Taxonomy" id="1121409"/>
    <lineage>
        <taxon>Bacteria</taxon>
        <taxon>Pseudomonadati</taxon>
        <taxon>Thermodesulfobacteriota</taxon>
        <taxon>Desulfobulbia</taxon>
        <taxon>Desulfobulbales</taxon>
        <taxon>Desulfocapsaceae</taxon>
        <taxon>Desulfofustis</taxon>
    </lineage>
</organism>
<dbReference type="PANTHER" id="PTHR11059">
    <property type="entry name" value="DNA REPAIR PROTEIN RECN"/>
    <property type="match status" value="1"/>
</dbReference>
<feature type="domain" description="RecF/RecN/SMC N-terminal" evidence="11">
    <location>
        <begin position="26"/>
        <end position="506"/>
    </location>
</feature>
<dbReference type="GO" id="GO:0006281">
    <property type="term" value="P:DNA repair"/>
    <property type="evidence" value="ECO:0007669"/>
    <property type="project" value="UniProtKB-KW"/>
</dbReference>
<dbReference type="AlphaFoldDB" id="A0A1M5YCE9"/>
<dbReference type="OrthoDB" id="9806954at2"/>
<sequence length="562" mass="62528">MLCELKVENLALIETLHLSFADASGDSLVVMTGETGAGKSIMMRAIGLLTGGRASADWIRSGADSCTVEALFEISDRQQELLELLEAGGYGGTNEIIIKRVITSKGRSRLYINGSMAPAKTVAEICLYLLNIASQHDHQQLLQPASHLDFLDTLGDHWPDRVAFTACYQHWQQAKERLAELRARDRERGQRYDFLTFQVAEIIEAALQPGEDEQLAVERRRLKSAETLIRLGRESYNLFETTISDNLAIVRRNMEQLAGLDPEASGLAEELSSYSFLAEDYSGRLRDYYTALEVDPHRLEAVSARLDQLKMLKRKYGETIEEILGYLSQAKRELESIENLDREIELQGHEVERLEQRLLKLGRALSDARRATAQQMETAMAAELGSLAFSQSGIEVHFQQQLDGVDGVRLSGLDRAEFFFAPNPGEPARPLAKVASGGELSRLMLALKCLLARKDMVETVIFDEVDAGIGGEAAEAVARKIRELAGHHQVICITHLPQIAARGTAHFVVEKSVRNGRTLSSVVQLNEEQRIDELARMLAGESVTRQTRDWATTLLEKGQTAR</sequence>
<dbReference type="FunFam" id="3.40.50.300:FF:000356">
    <property type="entry name" value="DNA repair protein RecN"/>
    <property type="match status" value="1"/>
</dbReference>
<protein>
    <recommendedName>
        <fullName evidence="3 9">DNA repair protein RecN</fullName>
    </recommendedName>
    <alternativeName>
        <fullName evidence="8 9">Recombination protein N</fullName>
    </alternativeName>
</protein>
<feature type="coiled-coil region" evidence="10">
    <location>
        <begin position="320"/>
        <end position="371"/>
    </location>
</feature>
<accession>A0A1M5YCE9</accession>
<dbReference type="Pfam" id="PF02463">
    <property type="entry name" value="SMC_N"/>
    <property type="match status" value="1"/>
</dbReference>
<dbReference type="CDD" id="cd03241">
    <property type="entry name" value="ABC_RecN"/>
    <property type="match status" value="2"/>
</dbReference>
<keyword evidence="10" id="KW-0175">Coiled coil</keyword>